<evidence type="ECO:0000313" key="3">
    <source>
        <dbReference type="EMBL" id="PNY13604.1"/>
    </source>
</evidence>
<feature type="compositionally biased region" description="Basic and acidic residues" evidence="1">
    <location>
        <begin position="174"/>
        <end position="191"/>
    </location>
</feature>
<evidence type="ECO:0000313" key="4">
    <source>
        <dbReference type="Proteomes" id="UP000236291"/>
    </source>
</evidence>
<proteinExistence type="predicted"/>
<dbReference type="EMBL" id="ASHM01006201">
    <property type="protein sequence ID" value="PNY13604.1"/>
    <property type="molecule type" value="Genomic_DNA"/>
</dbReference>
<protein>
    <submittedName>
        <fullName evidence="3">Transcription factor TFIIIB component</fullName>
    </submittedName>
</protein>
<evidence type="ECO:0000259" key="2">
    <source>
        <dbReference type="PROSITE" id="PS51293"/>
    </source>
</evidence>
<dbReference type="GO" id="GO:0070898">
    <property type="term" value="P:RNA polymerase III preinitiation complex assembly"/>
    <property type="evidence" value="ECO:0007669"/>
    <property type="project" value="TreeGrafter"/>
</dbReference>
<dbReference type="Proteomes" id="UP000236291">
    <property type="component" value="Unassembled WGS sequence"/>
</dbReference>
<dbReference type="CDD" id="cd00167">
    <property type="entry name" value="SANT"/>
    <property type="match status" value="1"/>
</dbReference>
<dbReference type="AlphaFoldDB" id="A0A2K3PEE5"/>
<reference evidence="3 4" key="2">
    <citation type="journal article" date="2017" name="Front. Plant Sci.">
        <title>Gene Classification and Mining of Molecular Markers Useful in Red Clover (Trifolium pratense) Breeding.</title>
        <authorList>
            <person name="Istvanek J."/>
            <person name="Dluhosova J."/>
            <person name="Dluhos P."/>
            <person name="Patkova L."/>
            <person name="Nedelnik J."/>
            <person name="Repkova J."/>
        </authorList>
    </citation>
    <scope>NUCLEOTIDE SEQUENCE [LARGE SCALE GENOMIC DNA]</scope>
    <source>
        <strain evidence="4">cv. Tatra</strain>
        <tissue evidence="3">Young leaves</tissue>
    </source>
</reference>
<dbReference type="GO" id="GO:0000126">
    <property type="term" value="C:transcription factor TFIIIB complex"/>
    <property type="evidence" value="ECO:0007669"/>
    <property type="project" value="TreeGrafter"/>
</dbReference>
<dbReference type="ExpressionAtlas" id="A0A2K3PEE5">
    <property type="expression patterns" value="baseline"/>
</dbReference>
<evidence type="ECO:0000256" key="1">
    <source>
        <dbReference type="SAM" id="MobiDB-lite"/>
    </source>
</evidence>
<dbReference type="PANTHER" id="PTHR22929">
    <property type="entry name" value="RNA POLYMERASE III TRANSCRIPTION INITIATION FACTOR B"/>
    <property type="match status" value="1"/>
</dbReference>
<dbReference type="PANTHER" id="PTHR22929:SF0">
    <property type="entry name" value="TRANSCRIPTION FACTOR TFIIIB COMPONENT B'' HOMOLOG"/>
    <property type="match status" value="1"/>
</dbReference>
<dbReference type="Gene3D" id="1.10.10.60">
    <property type="entry name" value="Homeodomain-like"/>
    <property type="match status" value="1"/>
</dbReference>
<dbReference type="Pfam" id="PF15963">
    <property type="entry name" value="Myb_DNA-bind_7"/>
    <property type="match status" value="1"/>
</dbReference>
<feature type="compositionally biased region" description="Acidic residues" evidence="1">
    <location>
        <begin position="200"/>
        <end position="212"/>
    </location>
</feature>
<dbReference type="InterPro" id="IPR017884">
    <property type="entry name" value="SANT_dom"/>
</dbReference>
<gene>
    <name evidence="3" type="ORF">L195_g010262</name>
</gene>
<reference evidence="3 4" key="1">
    <citation type="journal article" date="2014" name="Am. J. Bot.">
        <title>Genome assembly and annotation for red clover (Trifolium pratense; Fabaceae).</title>
        <authorList>
            <person name="Istvanek J."/>
            <person name="Jaros M."/>
            <person name="Krenek A."/>
            <person name="Repkova J."/>
        </authorList>
    </citation>
    <scope>NUCLEOTIDE SEQUENCE [LARGE SCALE GENOMIC DNA]</scope>
    <source>
        <strain evidence="4">cv. Tatra</strain>
        <tissue evidence="3">Young leaves</tissue>
    </source>
</reference>
<dbReference type="InterPro" id="IPR039467">
    <property type="entry name" value="TFIIIB_B''_Myb"/>
</dbReference>
<sequence length="224" mass="25728">MFVCSDGDFLHETDVNNEEEFYGSDDGYRDPYDGYKDPYDGQYQASENITSTAPLLNYQSFMEKTPRGKWSTGDTEKFYEAIRQFGTDFTMIQQLFPDKTRHQIKLKYKKEERQHPLLLSDAVNNPTKDLSLFKLVIERQIQKSKEEQDAAGDASDLMPGEEVEEPTTPGTNEEVAKPQQEQDHINVKDQEDSMPVPGQSDDDDDDDDDGEDPLLKWSQYQSSI</sequence>
<dbReference type="InterPro" id="IPR009057">
    <property type="entry name" value="Homeodomain-like_sf"/>
</dbReference>
<dbReference type="InterPro" id="IPR001005">
    <property type="entry name" value="SANT/Myb"/>
</dbReference>
<feature type="domain" description="SANT" evidence="2">
    <location>
        <begin position="69"/>
        <end position="113"/>
    </location>
</feature>
<comment type="caution">
    <text evidence="3">The sequence shown here is derived from an EMBL/GenBank/DDBJ whole genome shotgun (WGS) entry which is preliminary data.</text>
</comment>
<feature type="region of interest" description="Disordered" evidence="1">
    <location>
        <begin position="144"/>
        <end position="224"/>
    </location>
</feature>
<organism evidence="3 4">
    <name type="scientific">Trifolium pratense</name>
    <name type="common">Red clover</name>
    <dbReference type="NCBI Taxonomy" id="57577"/>
    <lineage>
        <taxon>Eukaryota</taxon>
        <taxon>Viridiplantae</taxon>
        <taxon>Streptophyta</taxon>
        <taxon>Embryophyta</taxon>
        <taxon>Tracheophyta</taxon>
        <taxon>Spermatophyta</taxon>
        <taxon>Magnoliopsida</taxon>
        <taxon>eudicotyledons</taxon>
        <taxon>Gunneridae</taxon>
        <taxon>Pentapetalae</taxon>
        <taxon>rosids</taxon>
        <taxon>fabids</taxon>
        <taxon>Fabales</taxon>
        <taxon>Fabaceae</taxon>
        <taxon>Papilionoideae</taxon>
        <taxon>50 kb inversion clade</taxon>
        <taxon>NPAAA clade</taxon>
        <taxon>Hologalegina</taxon>
        <taxon>IRL clade</taxon>
        <taxon>Trifolieae</taxon>
        <taxon>Trifolium</taxon>
    </lineage>
</organism>
<dbReference type="GO" id="GO:0001156">
    <property type="term" value="F:TFIIIC-class transcription factor complex binding"/>
    <property type="evidence" value="ECO:0007669"/>
    <property type="project" value="TreeGrafter"/>
</dbReference>
<dbReference type="PROSITE" id="PS51293">
    <property type="entry name" value="SANT"/>
    <property type="match status" value="1"/>
</dbReference>
<dbReference type="STRING" id="57577.A0A2K3PEE5"/>
<name>A0A2K3PEE5_TRIPR</name>
<dbReference type="SMART" id="SM00717">
    <property type="entry name" value="SANT"/>
    <property type="match status" value="1"/>
</dbReference>
<dbReference type="SUPFAM" id="SSF46689">
    <property type="entry name" value="Homeodomain-like"/>
    <property type="match status" value="1"/>
</dbReference>
<accession>A0A2K3PEE5</accession>